<evidence type="ECO:0000256" key="1">
    <source>
        <dbReference type="SAM" id="MobiDB-lite"/>
    </source>
</evidence>
<dbReference type="EMBL" id="AP023359">
    <property type="protein sequence ID" value="BCJ67261.1"/>
    <property type="molecule type" value="Genomic_DNA"/>
</dbReference>
<dbReference type="AlphaFoldDB" id="A0A810N0Z7"/>
<organism evidence="2 3">
    <name type="scientific">Polymorphospora rubra</name>
    <dbReference type="NCBI Taxonomy" id="338584"/>
    <lineage>
        <taxon>Bacteria</taxon>
        <taxon>Bacillati</taxon>
        <taxon>Actinomycetota</taxon>
        <taxon>Actinomycetes</taxon>
        <taxon>Micromonosporales</taxon>
        <taxon>Micromonosporaceae</taxon>
        <taxon>Polymorphospora</taxon>
    </lineage>
</organism>
<protein>
    <submittedName>
        <fullName evidence="2">Uncharacterized protein</fullName>
    </submittedName>
</protein>
<gene>
    <name evidence="2" type="ORF">Prubr_42820</name>
</gene>
<sequence length="130" mass="14718">MISDLLAEVAETVDKTTRVRVFDSTGPGEPTRKRRDRRPTLADQHAPEALEQLRAALTLRPDTKVMDWMQGTDLWLELLGRDDAPLTAIGLLHPGWIRWESHGDLELRYPTAILQWLTRWAPAAAATIAR</sequence>
<proteinExistence type="predicted"/>
<dbReference type="RefSeq" id="WP_212816611.1">
    <property type="nucleotide sequence ID" value="NZ_AP023359.1"/>
</dbReference>
<keyword evidence="3" id="KW-1185">Reference proteome</keyword>
<dbReference type="Proteomes" id="UP000680866">
    <property type="component" value="Chromosome"/>
</dbReference>
<accession>A0A810N0Z7</accession>
<feature type="region of interest" description="Disordered" evidence="1">
    <location>
        <begin position="21"/>
        <end position="45"/>
    </location>
</feature>
<dbReference type="KEGG" id="pry:Prubr_42820"/>
<reference evidence="2" key="1">
    <citation type="submission" date="2020-08" db="EMBL/GenBank/DDBJ databases">
        <title>Whole genome shotgun sequence of Polymorphospora rubra NBRC 101157.</title>
        <authorList>
            <person name="Komaki H."/>
            <person name="Tamura T."/>
        </authorList>
    </citation>
    <scope>NUCLEOTIDE SEQUENCE</scope>
    <source>
        <strain evidence="2">NBRC 101157</strain>
    </source>
</reference>
<name>A0A810N0Z7_9ACTN</name>
<evidence type="ECO:0000313" key="2">
    <source>
        <dbReference type="EMBL" id="BCJ67261.1"/>
    </source>
</evidence>
<evidence type="ECO:0000313" key="3">
    <source>
        <dbReference type="Proteomes" id="UP000680866"/>
    </source>
</evidence>